<reference evidence="3" key="1">
    <citation type="submission" date="2021-03" db="EMBL/GenBank/DDBJ databases">
        <authorList>
            <person name="Bekaert M."/>
        </authorList>
    </citation>
    <scope>NUCLEOTIDE SEQUENCE</scope>
</reference>
<dbReference type="InterPro" id="IPR011042">
    <property type="entry name" value="6-blade_b-propeller_TolB-like"/>
</dbReference>
<keyword evidence="4" id="KW-1185">Reference proteome</keyword>
<dbReference type="EMBL" id="CAJPWZ010001654">
    <property type="protein sequence ID" value="CAG2220238.1"/>
    <property type="molecule type" value="Genomic_DNA"/>
</dbReference>
<dbReference type="Proteomes" id="UP000683360">
    <property type="component" value="Unassembled WGS sequence"/>
</dbReference>
<evidence type="ECO:0000313" key="3">
    <source>
        <dbReference type="EMBL" id="CAG2220238.1"/>
    </source>
</evidence>
<gene>
    <name evidence="3" type="ORF">MEDL_33726</name>
</gene>
<evidence type="ECO:0000256" key="1">
    <source>
        <dbReference type="ARBA" id="ARBA00022737"/>
    </source>
</evidence>
<dbReference type="Gene3D" id="2.120.10.30">
    <property type="entry name" value="TolB, C-terminal domain"/>
    <property type="match status" value="1"/>
</dbReference>
<name>A0A8S3SF85_MYTED</name>
<accession>A0A8S3SF85</accession>
<dbReference type="SUPFAM" id="SSF101898">
    <property type="entry name" value="NHL repeat"/>
    <property type="match status" value="1"/>
</dbReference>
<feature type="repeat" description="NHL" evidence="2">
    <location>
        <begin position="276"/>
        <end position="306"/>
    </location>
</feature>
<dbReference type="AlphaFoldDB" id="A0A8S3SF85"/>
<organism evidence="3 4">
    <name type="scientific">Mytilus edulis</name>
    <name type="common">Blue mussel</name>
    <dbReference type="NCBI Taxonomy" id="6550"/>
    <lineage>
        <taxon>Eukaryota</taxon>
        <taxon>Metazoa</taxon>
        <taxon>Spiralia</taxon>
        <taxon>Lophotrochozoa</taxon>
        <taxon>Mollusca</taxon>
        <taxon>Bivalvia</taxon>
        <taxon>Autobranchia</taxon>
        <taxon>Pteriomorphia</taxon>
        <taxon>Mytilida</taxon>
        <taxon>Mytiloidea</taxon>
        <taxon>Mytilidae</taxon>
        <taxon>Mytilinae</taxon>
        <taxon>Mytilus</taxon>
    </lineage>
</organism>
<sequence length="423" mass="48506">MQDHLHTVIPHTSKLQSFLGVHQIEQQVHQCQRYVDDLENDDRAKEFNIKMEQNNKIENVIKHLGSLGELTVVTTDMDLIKETSVNREAQVESLAQSNINNMTMNIEEKIDINIDRMISDMICLMDGRLIIVAWWDKVILLTPDGQHQNELPISGDPFSVTQINQDNIAITYPLETAIKIFNMYNETVTKVITLDKGCCGLSLSDNSTLCVGLDEREIRIIDLEGNTLKSIQAESETFLEALVYCKARVIFSDMNGRAVNCVDESGKQLWQHTQYLSEPVGLCIDTYGSIVVADSESDRIIVISKDGKDSKVLLSDRLDNARSEVYNENDDDEHSLKWYRWGNFFTNYFKPPRGIGKFHHFRFTRVVFARETLDQPEKRLALLKESTNVPELLTTLPEVIQPAGLTEKRMRYLYNEVRPFFPV</sequence>
<comment type="caution">
    <text evidence="3">The sequence shown here is derived from an EMBL/GenBank/DDBJ whole genome shotgun (WGS) entry which is preliminary data.</text>
</comment>
<dbReference type="PROSITE" id="PS51125">
    <property type="entry name" value="NHL"/>
    <property type="match status" value="1"/>
</dbReference>
<protein>
    <submittedName>
        <fullName evidence="3">Uncharacterized protein</fullName>
    </submittedName>
</protein>
<evidence type="ECO:0000313" key="4">
    <source>
        <dbReference type="Proteomes" id="UP000683360"/>
    </source>
</evidence>
<dbReference type="InterPro" id="IPR001258">
    <property type="entry name" value="NHL_repeat"/>
</dbReference>
<keyword evidence="1" id="KW-0677">Repeat</keyword>
<evidence type="ECO:0000256" key="2">
    <source>
        <dbReference type="PROSITE-ProRule" id="PRU00504"/>
    </source>
</evidence>
<proteinExistence type="predicted"/>
<dbReference type="OrthoDB" id="6079461at2759"/>